<dbReference type="OrthoDB" id="8046853at2759"/>
<reference evidence="2 3" key="1">
    <citation type="journal article" date="2015" name="Nat. Commun.">
        <title>Lucilia cuprina genome unlocks parasitic fly biology to underpin future interventions.</title>
        <authorList>
            <person name="Anstead C.A."/>
            <person name="Korhonen P.K."/>
            <person name="Young N.D."/>
            <person name="Hall R.S."/>
            <person name="Jex A.R."/>
            <person name="Murali S.C."/>
            <person name="Hughes D.S."/>
            <person name="Lee S.F."/>
            <person name="Perry T."/>
            <person name="Stroehlein A.J."/>
            <person name="Ansell B.R."/>
            <person name="Breugelmans B."/>
            <person name="Hofmann A."/>
            <person name="Qu J."/>
            <person name="Dugan S."/>
            <person name="Lee S.L."/>
            <person name="Chao H."/>
            <person name="Dinh H."/>
            <person name="Han Y."/>
            <person name="Doddapaneni H.V."/>
            <person name="Worley K.C."/>
            <person name="Muzny D.M."/>
            <person name="Ioannidis P."/>
            <person name="Waterhouse R.M."/>
            <person name="Zdobnov E.M."/>
            <person name="James P.J."/>
            <person name="Bagnall N.H."/>
            <person name="Kotze A.C."/>
            <person name="Gibbs R.A."/>
            <person name="Richards S."/>
            <person name="Batterham P."/>
            <person name="Gasser R.B."/>
        </authorList>
    </citation>
    <scope>NUCLEOTIDE SEQUENCE [LARGE SCALE GENOMIC DNA]</scope>
    <source>
        <strain evidence="2 3">LS</strain>
        <tissue evidence="2">Full body</tissue>
    </source>
</reference>
<accession>A0A0L0BLU6</accession>
<name>A0A0L0BLU6_LUCCU</name>
<sequence length="111" mass="13552">MFGNFLLKFQIFHLIIQRILDYSIKNLQIISKIMFPSKQFFGLNINNLELYPRRRATEFYYEPQPSEEYQSRHSEHPQDKLQNKNGETNNWQRIAPPRNSDMRMFRNSYFS</sequence>
<proteinExistence type="predicted"/>
<organism evidence="2 3">
    <name type="scientific">Lucilia cuprina</name>
    <name type="common">Green bottle fly</name>
    <name type="synonym">Australian sheep blowfly</name>
    <dbReference type="NCBI Taxonomy" id="7375"/>
    <lineage>
        <taxon>Eukaryota</taxon>
        <taxon>Metazoa</taxon>
        <taxon>Ecdysozoa</taxon>
        <taxon>Arthropoda</taxon>
        <taxon>Hexapoda</taxon>
        <taxon>Insecta</taxon>
        <taxon>Pterygota</taxon>
        <taxon>Neoptera</taxon>
        <taxon>Endopterygota</taxon>
        <taxon>Diptera</taxon>
        <taxon>Brachycera</taxon>
        <taxon>Muscomorpha</taxon>
        <taxon>Oestroidea</taxon>
        <taxon>Calliphoridae</taxon>
        <taxon>Luciliinae</taxon>
        <taxon>Lucilia</taxon>
    </lineage>
</organism>
<evidence type="ECO:0000313" key="2">
    <source>
        <dbReference type="EMBL" id="KNC20898.1"/>
    </source>
</evidence>
<dbReference type="EMBL" id="JRES01001695">
    <property type="protein sequence ID" value="KNC20898.1"/>
    <property type="molecule type" value="Genomic_DNA"/>
</dbReference>
<keyword evidence="3" id="KW-1185">Reference proteome</keyword>
<evidence type="ECO:0000313" key="3">
    <source>
        <dbReference type="Proteomes" id="UP000037069"/>
    </source>
</evidence>
<dbReference type="Proteomes" id="UP000037069">
    <property type="component" value="Unassembled WGS sequence"/>
</dbReference>
<evidence type="ECO:0000256" key="1">
    <source>
        <dbReference type="SAM" id="MobiDB-lite"/>
    </source>
</evidence>
<dbReference type="AlphaFoldDB" id="A0A0L0BLU6"/>
<feature type="region of interest" description="Disordered" evidence="1">
    <location>
        <begin position="64"/>
        <end position="111"/>
    </location>
</feature>
<comment type="caution">
    <text evidence="2">The sequence shown here is derived from an EMBL/GenBank/DDBJ whole genome shotgun (WGS) entry which is preliminary data.</text>
</comment>
<feature type="compositionally biased region" description="Basic and acidic residues" evidence="1">
    <location>
        <begin position="69"/>
        <end position="82"/>
    </location>
</feature>
<gene>
    <name evidence="2" type="ORF">FF38_00309</name>
</gene>
<protein>
    <submittedName>
        <fullName evidence="2">Uncharacterized protein</fullName>
    </submittedName>
</protein>
<feature type="compositionally biased region" description="Polar residues" evidence="1">
    <location>
        <begin position="83"/>
        <end position="92"/>
    </location>
</feature>